<comment type="similarity">
    <text evidence="2">Belongs to the FPG family.</text>
</comment>
<keyword evidence="7" id="KW-0456">Lyase</keyword>
<dbReference type="PANTHER" id="PTHR22993">
    <property type="entry name" value="FORMAMIDOPYRIMIDINE-DNA GLYCOSYLASE"/>
    <property type="match status" value="1"/>
</dbReference>
<dbReference type="InterPro" id="IPR010979">
    <property type="entry name" value="Ribosomal_uS13-like_H2TH"/>
</dbReference>
<keyword evidence="5" id="KW-0238">DNA-binding</keyword>
<protein>
    <submittedName>
        <fullName evidence="11">Formamidopyrimidine-DNA glycosylase</fullName>
    </submittedName>
</protein>
<evidence type="ECO:0000259" key="10">
    <source>
        <dbReference type="PROSITE" id="PS51068"/>
    </source>
</evidence>
<dbReference type="AlphaFoldDB" id="A0A1M7MJ66"/>
<dbReference type="PANTHER" id="PTHR22993:SF9">
    <property type="entry name" value="FORMAMIDOPYRIMIDINE-DNA GLYCOSYLASE"/>
    <property type="match status" value="1"/>
</dbReference>
<evidence type="ECO:0000313" key="12">
    <source>
        <dbReference type="Proteomes" id="UP000184420"/>
    </source>
</evidence>
<sequence length="258" mass="29267">MPELPDLEVFQQNLSAALQNKKLQEIEVPVTKHLKVKVAVLKKALEGQKLEKIARHGKELFFYFGKNHVLAMHMMLHGKLYLLKKNEEQKFTIATLRFTGGISLALTDFQRAAHLTLDPPEKEAPDALSKEFNDKYLQEQLAKKKTTIKKYLTDQKNVLGIGNAYADEILYTAKISPFSVGKAIPPKMLKDLVTATRKVLKDAIKKINKTHPGITNGEVRDFMQVHVPKKEKSPGGYPIQHVDKGGRTYFTEEQELYS</sequence>
<dbReference type="GO" id="GO:0003906">
    <property type="term" value="F:DNA-(apurinic or apyrimidinic site) endonuclease activity"/>
    <property type="evidence" value="ECO:0007669"/>
    <property type="project" value="InterPro"/>
</dbReference>
<evidence type="ECO:0000256" key="2">
    <source>
        <dbReference type="ARBA" id="ARBA00009409"/>
    </source>
</evidence>
<dbReference type="SMART" id="SM00898">
    <property type="entry name" value="Fapy_DNA_glyco"/>
    <property type="match status" value="1"/>
</dbReference>
<organism evidence="11 12">
    <name type="scientific">Chitinophaga jiangningensis</name>
    <dbReference type="NCBI Taxonomy" id="1419482"/>
    <lineage>
        <taxon>Bacteria</taxon>
        <taxon>Pseudomonadati</taxon>
        <taxon>Bacteroidota</taxon>
        <taxon>Chitinophagia</taxon>
        <taxon>Chitinophagales</taxon>
        <taxon>Chitinophagaceae</taxon>
        <taxon>Chitinophaga</taxon>
    </lineage>
</organism>
<dbReference type="GO" id="GO:0008270">
    <property type="term" value="F:zinc ion binding"/>
    <property type="evidence" value="ECO:0007669"/>
    <property type="project" value="InterPro"/>
</dbReference>
<evidence type="ECO:0000256" key="4">
    <source>
        <dbReference type="ARBA" id="ARBA00022801"/>
    </source>
</evidence>
<dbReference type="Pfam" id="PF01149">
    <property type="entry name" value="Fapy_DNA_glyco"/>
    <property type="match status" value="1"/>
</dbReference>
<keyword evidence="8" id="KW-0511">Multifunctional enzyme</keyword>
<dbReference type="GO" id="GO:0003684">
    <property type="term" value="F:damaged DNA binding"/>
    <property type="evidence" value="ECO:0007669"/>
    <property type="project" value="InterPro"/>
</dbReference>
<keyword evidence="6" id="KW-0234">DNA repair</keyword>
<dbReference type="InterPro" id="IPR015886">
    <property type="entry name" value="H2TH_FPG"/>
</dbReference>
<keyword evidence="3" id="KW-0227">DNA damage</keyword>
<dbReference type="InterPro" id="IPR035937">
    <property type="entry name" value="FPG_N"/>
</dbReference>
<evidence type="ECO:0000256" key="1">
    <source>
        <dbReference type="ARBA" id="ARBA00001668"/>
    </source>
</evidence>
<dbReference type="Gene3D" id="1.10.8.50">
    <property type="match status" value="1"/>
</dbReference>
<accession>A0A1M7MJ66</accession>
<evidence type="ECO:0000256" key="6">
    <source>
        <dbReference type="ARBA" id="ARBA00023204"/>
    </source>
</evidence>
<keyword evidence="12" id="KW-1185">Reference proteome</keyword>
<comment type="catalytic activity">
    <reaction evidence="1">
        <text>Hydrolysis of DNA containing ring-opened 7-methylguanine residues, releasing 2,6-diamino-4-hydroxy-5-(N-methyl)formamidopyrimidine.</text>
        <dbReference type="EC" id="3.2.2.23"/>
    </reaction>
</comment>
<dbReference type="STRING" id="1419482.SAMN05444266_11395"/>
<keyword evidence="9" id="KW-0326">Glycosidase</keyword>
<name>A0A1M7MJ66_9BACT</name>
<feature type="domain" description="Formamidopyrimidine-DNA glycosylase catalytic" evidence="10">
    <location>
        <begin position="2"/>
        <end position="113"/>
    </location>
</feature>
<evidence type="ECO:0000256" key="5">
    <source>
        <dbReference type="ARBA" id="ARBA00023125"/>
    </source>
</evidence>
<dbReference type="SUPFAM" id="SSF81624">
    <property type="entry name" value="N-terminal domain of MutM-like DNA repair proteins"/>
    <property type="match status" value="1"/>
</dbReference>
<dbReference type="PROSITE" id="PS51068">
    <property type="entry name" value="FPG_CAT"/>
    <property type="match status" value="1"/>
</dbReference>
<dbReference type="InterPro" id="IPR012319">
    <property type="entry name" value="FPG_cat"/>
</dbReference>
<evidence type="ECO:0000256" key="8">
    <source>
        <dbReference type="ARBA" id="ARBA00023268"/>
    </source>
</evidence>
<keyword evidence="4" id="KW-0378">Hydrolase</keyword>
<evidence type="ECO:0000256" key="3">
    <source>
        <dbReference type="ARBA" id="ARBA00022763"/>
    </source>
</evidence>
<gene>
    <name evidence="11" type="ORF">SAMN05444266_11395</name>
</gene>
<dbReference type="SUPFAM" id="SSF46946">
    <property type="entry name" value="S13-like H2TH domain"/>
    <property type="match status" value="1"/>
</dbReference>
<proteinExistence type="inferred from homology"/>
<dbReference type="Gene3D" id="3.20.190.10">
    <property type="entry name" value="MutM-like, N-terminal"/>
    <property type="match status" value="1"/>
</dbReference>
<dbReference type="GO" id="GO:0006284">
    <property type="term" value="P:base-excision repair"/>
    <property type="evidence" value="ECO:0007669"/>
    <property type="project" value="InterPro"/>
</dbReference>
<dbReference type="GO" id="GO:0016829">
    <property type="term" value="F:lyase activity"/>
    <property type="evidence" value="ECO:0007669"/>
    <property type="project" value="UniProtKB-KW"/>
</dbReference>
<dbReference type="SMART" id="SM01232">
    <property type="entry name" value="H2TH"/>
    <property type="match status" value="1"/>
</dbReference>
<dbReference type="OrthoDB" id="9800855at2"/>
<dbReference type="RefSeq" id="WP_073087374.1">
    <property type="nucleotide sequence ID" value="NZ_FRBL01000013.1"/>
</dbReference>
<dbReference type="GO" id="GO:0034039">
    <property type="term" value="F:8-oxo-7,8-dihydroguanine DNA N-glycosylase activity"/>
    <property type="evidence" value="ECO:0007669"/>
    <property type="project" value="TreeGrafter"/>
</dbReference>
<dbReference type="Proteomes" id="UP000184420">
    <property type="component" value="Unassembled WGS sequence"/>
</dbReference>
<evidence type="ECO:0000256" key="9">
    <source>
        <dbReference type="ARBA" id="ARBA00023295"/>
    </source>
</evidence>
<dbReference type="EMBL" id="FRBL01000013">
    <property type="protein sequence ID" value="SHM90948.1"/>
    <property type="molecule type" value="Genomic_DNA"/>
</dbReference>
<evidence type="ECO:0000313" key="11">
    <source>
        <dbReference type="EMBL" id="SHM90948.1"/>
    </source>
</evidence>
<dbReference type="Pfam" id="PF06831">
    <property type="entry name" value="H2TH"/>
    <property type="match status" value="1"/>
</dbReference>
<reference evidence="11 12" key="1">
    <citation type="submission" date="2016-11" db="EMBL/GenBank/DDBJ databases">
        <authorList>
            <person name="Jaros S."/>
            <person name="Januszkiewicz K."/>
            <person name="Wedrychowicz H."/>
        </authorList>
    </citation>
    <scope>NUCLEOTIDE SEQUENCE [LARGE SCALE GENOMIC DNA]</scope>
    <source>
        <strain evidence="11 12">DSM 27406</strain>
    </source>
</reference>
<evidence type="ECO:0000256" key="7">
    <source>
        <dbReference type="ARBA" id="ARBA00023239"/>
    </source>
</evidence>